<dbReference type="PROSITE" id="PS51450">
    <property type="entry name" value="LRR"/>
    <property type="match status" value="2"/>
</dbReference>
<dbReference type="RefSeq" id="WP_394486300.1">
    <property type="nucleotide sequence ID" value="NZ_JBIGIA010000001.1"/>
</dbReference>
<keyword evidence="5" id="KW-0418">Kinase</keyword>
<sequence length="439" mass="46338">MNSLDQLRSGALVGAQRLTLRAGLRELPPEVYTLADTLEVLDLSGNALEDLPNELPRLHRLRVIFCSDNRFTRLPEVLGRCAALEMVGFKANQIVEVPAAALPPRLRWLILTDNRIASLPDELGRRPRLQKVALAGNRLRALPATMAACERLELLRISANQLDALPDWLLALPRLTWLAHGGNPFSAGHEARALAQAPLPTQAWQQLEVQALLGEGASGHIHRVGLPDGRQLALKVFKGEVTSDGLPSTELAACLQAGTHAGLIPALARLAGHPGGADGLLMPLIGPEFRVLAGPPSLASCTRDVYALAQPLPISAALGIASSMAAALAHLHARGLTHGDLYAHNILHDGQGQARLGDFGAASFLAAVPAAQAARLRALDVRALGCLLEELAELAGAASPRTAPGHALATLAQRCLQPDARQRPTADELALALAAIPPV</sequence>
<comment type="caution">
    <text evidence="5">The sequence shown here is derived from an EMBL/GenBank/DDBJ whole genome shotgun (WGS) entry which is preliminary data.</text>
</comment>
<dbReference type="EMBL" id="JBIGIA010000001">
    <property type="protein sequence ID" value="MFG6455647.1"/>
    <property type="molecule type" value="Genomic_DNA"/>
</dbReference>
<organism evidence="5 6">
    <name type="scientific">Pelomonas nitida</name>
    <dbReference type="NCBI Taxonomy" id="3299027"/>
    <lineage>
        <taxon>Bacteria</taxon>
        <taxon>Pseudomonadati</taxon>
        <taxon>Pseudomonadota</taxon>
        <taxon>Betaproteobacteria</taxon>
        <taxon>Burkholderiales</taxon>
        <taxon>Sphaerotilaceae</taxon>
        <taxon>Roseateles</taxon>
    </lineage>
</organism>
<evidence type="ECO:0000313" key="5">
    <source>
        <dbReference type="EMBL" id="MFG6455647.1"/>
    </source>
</evidence>
<evidence type="ECO:0000313" key="6">
    <source>
        <dbReference type="Proteomes" id="UP001606305"/>
    </source>
</evidence>
<evidence type="ECO:0000256" key="2">
    <source>
        <dbReference type="ARBA" id="ARBA00022737"/>
    </source>
</evidence>
<dbReference type="Gene3D" id="3.80.10.10">
    <property type="entry name" value="Ribonuclease Inhibitor"/>
    <property type="match status" value="1"/>
</dbReference>
<dbReference type="InterPro" id="IPR003591">
    <property type="entry name" value="Leu-rich_rpt_typical-subtyp"/>
</dbReference>
<dbReference type="Pfam" id="PF00069">
    <property type="entry name" value="Pkinase"/>
    <property type="match status" value="1"/>
</dbReference>
<dbReference type="PROSITE" id="PS00107">
    <property type="entry name" value="PROTEIN_KINASE_ATP"/>
    <property type="match status" value="1"/>
</dbReference>
<gene>
    <name evidence="5" type="ORF">ACG00X_02270</name>
</gene>
<keyword evidence="6" id="KW-1185">Reference proteome</keyword>
<dbReference type="SUPFAM" id="SSF56112">
    <property type="entry name" value="Protein kinase-like (PK-like)"/>
    <property type="match status" value="1"/>
</dbReference>
<name>A0ABW7G158_9BURK</name>
<evidence type="ECO:0000256" key="3">
    <source>
        <dbReference type="PROSITE-ProRule" id="PRU10141"/>
    </source>
</evidence>
<dbReference type="PANTHER" id="PTHR48051:SF1">
    <property type="entry name" value="RAS SUPPRESSOR PROTEIN 1"/>
    <property type="match status" value="1"/>
</dbReference>
<proteinExistence type="predicted"/>
<dbReference type="PANTHER" id="PTHR48051">
    <property type="match status" value="1"/>
</dbReference>
<feature type="binding site" evidence="3">
    <location>
        <position position="235"/>
    </location>
    <ligand>
        <name>ATP</name>
        <dbReference type="ChEBI" id="CHEBI:30616"/>
    </ligand>
</feature>
<keyword evidence="5" id="KW-0808">Transferase</keyword>
<dbReference type="InterPro" id="IPR000719">
    <property type="entry name" value="Prot_kinase_dom"/>
</dbReference>
<dbReference type="Gene3D" id="1.10.510.10">
    <property type="entry name" value="Transferase(Phosphotransferase) domain 1"/>
    <property type="match status" value="1"/>
</dbReference>
<dbReference type="Proteomes" id="UP001606305">
    <property type="component" value="Unassembled WGS sequence"/>
</dbReference>
<keyword evidence="3" id="KW-0547">Nucleotide-binding</keyword>
<dbReference type="InterPro" id="IPR001611">
    <property type="entry name" value="Leu-rich_rpt"/>
</dbReference>
<keyword evidence="3" id="KW-0067">ATP-binding</keyword>
<dbReference type="EC" id="2.7.-.-" evidence="5"/>
<keyword evidence="1" id="KW-0433">Leucine-rich repeat</keyword>
<keyword evidence="2" id="KW-0677">Repeat</keyword>
<dbReference type="InterPro" id="IPR032675">
    <property type="entry name" value="LRR_dom_sf"/>
</dbReference>
<evidence type="ECO:0000256" key="1">
    <source>
        <dbReference type="ARBA" id="ARBA00022614"/>
    </source>
</evidence>
<dbReference type="InterPro" id="IPR011009">
    <property type="entry name" value="Kinase-like_dom_sf"/>
</dbReference>
<accession>A0ABW7G158</accession>
<feature type="domain" description="Protein kinase" evidence="4">
    <location>
        <begin position="207"/>
        <end position="439"/>
    </location>
</feature>
<evidence type="ECO:0000259" key="4">
    <source>
        <dbReference type="PROSITE" id="PS50011"/>
    </source>
</evidence>
<protein>
    <submittedName>
        <fullName evidence="5">Leucine-rich repeat-containing protein kinase family protein</fullName>
        <ecNumber evidence="5">2.7.-.-</ecNumber>
    </submittedName>
</protein>
<dbReference type="InterPro" id="IPR050216">
    <property type="entry name" value="LRR_domain-containing"/>
</dbReference>
<dbReference type="SMART" id="SM00364">
    <property type="entry name" value="LRR_BAC"/>
    <property type="match status" value="5"/>
</dbReference>
<dbReference type="SMART" id="SM00369">
    <property type="entry name" value="LRR_TYP"/>
    <property type="match status" value="5"/>
</dbReference>
<dbReference type="SUPFAM" id="SSF52058">
    <property type="entry name" value="L domain-like"/>
    <property type="match status" value="1"/>
</dbReference>
<dbReference type="PROSITE" id="PS50011">
    <property type="entry name" value="PROTEIN_KINASE_DOM"/>
    <property type="match status" value="1"/>
</dbReference>
<reference evidence="5 6" key="1">
    <citation type="submission" date="2024-09" db="EMBL/GenBank/DDBJ databases">
        <title>Novel species of the genus Pelomonas and Roseateles isolated from streams.</title>
        <authorList>
            <person name="Lu H."/>
        </authorList>
    </citation>
    <scope>NUCLEOTIDE SEQUENCE [LARGE SCALE GENOMIC DNA]</scope>
    <source>
        <strain evidence="5 6">BYS96W</strain>
    </source>
</reference>
<dbReference type="InterPro" id="IPR017441">
    <property type="entry name" value="Protein_kinase_ATP_BS"/>
</dbReference>
<dbReference type="Pfam" id="PF00560">
    <property type="entry name" value="LRR_1"/>
    <property type="match status" value="1"/>
</dbReference>
<dbReference type="GO" id="GO:0016301">
    <property type="term" value="F:kinase activity"/>
    <property type="evidence" value="ECO:0007669"/>
    <property type="project" value="UniProtKB-KW"/>
</dbReference>